<accession>A0A2S2Q5K3</accession>
<feature type="region of interest" description="Disordered" evidence="1">
    <location>
        <begin position="1"/>
        <end position="42"/>
    </location>
</feature>
<evidence type="ECO:0000256" key="2">
    <source>
        <dbReference type="SAM" id="Phobius"/>
    </source>
</evidence>
<dbReference type="AlphaFoldDB" id="A0A2S2Q5K3"/>
<sequence>MKSNPPPNTHIAATTTDGVLKPRGRSLDGTSQSDHRKRANGSDKSLVVATVRVPTITVLKHALHRKRFVCWALDTGSVITVLVVIANLYGFTFDFFQFVFCILMPDRRSSGVRQYK</sequence>
<name>A0A2S2Q5K3_9HEMI</name>
<reference evidence="3" key="1">
    <citation type="submission" date="2018-04" db="EMBL/GenBank/DDBJ databases">
        <title>Transcriptome assembly of Sipha flava.</title>
        <authorList>
            <person name="Scully E.D."/>
            <person name="Geib S.M."/>
            <person name="Palmer N.A."/>
            <person name="Koch K."/>
            <person name="Bradshaw J."/>
            <person name="Heng-Moss T."/>
            <person name="Sarath G."/>
        </authorList>
    </citation>
    <scope>NUCLEOTIDE SEQUENCE</scope>
</reference>
<keyword evidence="2" id="KW-0472">Membrane</keyword>
<protein>
    <submittedName>
        <fullName evidence="3">Uncharacterized protein</fullName>
    </submittedName>
</protein>
<evidence type="ECO:0000313" key="3">
    <source>
        <dbReference type="EMBL" id="MBY73009.1"/>
    </source>
</evidence>
<proteinExistence type="predicted"/>
<evidence type="ECO:0000256" key="1">
    <source>
        <dbReference type="SAM" id="MobiDB-lite"/>
    </source>
</evidence>
<feature type="transmembrane region" description="Helical" evidence="2">
    <location>
        <begin position="68"/>
        <end position="89"/>
    </location>
</feature>
<gene>
    <name evidence="3" type="ORF">g.107099</name>
</gene>
<keyword evidence="2" id="KW-1133">Transmembrane helix</keyword>
<organism evidence="3">
    <name type="scientific">Sipha flava</name>
    <name type="common">yellow sugarcane aphid</name>
    <dbReference type="NCBI Taxonomy" id="143950"/>
    <lineage>
        <taxon>Eukaryota</taxon>
        <taxon>Metazoa</taxon>
        <taxon>Ecdysozoa</taxon>
        <taxon>Arthropoda</taxon>
        <taxon>Hexapoda</taxon>
        <taxon>Insecta</taxon>
        <taxon>Pterygota</taxon>
        <taxon>Neoptera</taxon>
        <taxon>Paraneoptera</taxon>
        <taxon>Hemiptera</taxon>
        <taxon>Sternorrhyncha</taxon>
        <taxon>Aphidomorpha</taxon>
        <taxon>Aphidoidea</taxon>
        <taxon>Aphididae</taxon>
        <taxon>Sipha</taxon>
    </lineage>
</organism>
<keyword evidence="2" id="KW-0812">Transmembrane</keyword>
<dbReference type="EMBL" id="GGMS01003806">
    <property type="protein sequence ID" value="MBY73009.1"/>
    <property type="molecule type" value="Transcribed_RNA"/>
</dbReference>